<evidence type="ECO:0000313" key="2">
    <source>
        <dbReference type="EMBL" id="KAK3057516.1"/>
    </source>
</evidence>
<comment type="caution">
    <text evidence="2">The sequence shown here is derived from an EMBL/GenBank/DDBJ whole genome shotgun (WGS) entry which is preliminary data.</text>
</comment>
<evidence type="ECO:0008006" key="4">
    <source>
        <dbReference type="Google" id="ProtNLM"/>
    </source>
</evidence>
<organism evidence="2 3">
    <name type="scientific">Extremus antarcticus</name>
    <dbReference type="NCBI Taxonomy" id="702011"/>
    <lineage>
        <taxon>Eukaryota</taxon>
        <taxon>Fungi</taxon>
        <taxon>Dikarya</taxon>
        <taxon>Ascomycota</taxon>
        <taxon>Pezizomycotina</taxon>
        <taxon>Dothideomycetes</taxon>
        <taxon>Dothideomycetidae</taxon>
        <taxon>Mycosphaerellales</taxon>
        <taxon>Extremaceae</taxon>
        <taxon>Extremus</taxon>
    </lineage>
</organism>
<reference evidence="2" key="1">
    <citation type="submission" date="2023-04" db="EMBL/GenBank/DDBJ databases">
        <title>Black Yeasts Isolated from many extreme environments.</title>
        <authorList>
            <person name="Coleine C."/>
            <person name="Stajich J.E."/>
            <person name="Selbmann L."/>
        </authorList>
    </citation>
    <scope>NUCLEOTIDE SEQUENCE</scope>
    <source>
        <strain evidence="2">CCFEE 5312</strain>
    </source>
</reference>
<keyword evidence="3" id="KW-1185">Reference proteome</keyword>
<proteinExistence type="predicted"/>
<gene>
    <name evidence="2" type="ORF">LTR09_001700</name>
</gene>
<feature type="region of interest" description="Disordered" evidence="1">
    <location>
        <begin position="618"/>
        <end position="639"/>
    </location>
</feature>
<protein>
    <recommendedName>
        <fullName evidence="4">F-box domain-containing protein</fullName>
    </recommendedName>
</protein>
<dbReference type="Proteomes" id="UP001271007">
    <property type="component" value="Unassembled WGS sequence"/>
</dbReference>
<name>A0AAJ0GH93_9PEZI</name>
<dbReference type="AlphaFoldDB" id="A0AAJ0GH93"/>
<feature type="compositionally biased region" description="Gly residues" evidence="1">
    <location>
        <begin position="630"/>
        <end position="639"/>
    </location>
</feature>
<sequence length="639" mass="71210">MPLVNYAEFKLQCVIAKYQDGGYRARKRGTARITQLPSEVLTHIITFVIKKSDLIHLCKVSKLCKEHALPMLYRTVSITIGADFDKKLARMLTPDNTGLQHTQEVIVHADRTYFTNRELAHQWLAVVSNHLSAHKLKLYRWDVPHALLDSLSSELWQRQHKLQVLDIIPIHEKDGWSGSDAASDTDVDLYAELDKIVFPDLRALRAVVSNVESTSLASVALQRNHITKLEVDARLWTGGDAQEVEDSSTDRSDDDPTRQIDDPLTSNLFGHLSQAKPGHLPIDQSLTTLTIKDVNLTLCKDTWLTRFRVAQLKHLSLEHCKGADIFLMKVAPGATNPSLKSFTLVHDLGGDADQTVHAIEEPLHVPRNKIENLQLCLRNAPRLPSSISIRNHGNTLRRLLLDISCKSDHSATSSQASQGGWGSSSPPPPSVAKTTQLAYDAEDLELIVKACPKLLELSIALPTVSLEYDSFETCGDFKISIDHIVEKNLQLATLCILNWPVQYKHGRNSKYYAGKNLQLAPLASDVFKRHRSFDTGTGTFIKEQRKCKLEIVVFGVNETGPDAPPKPAYFVQSKNIVLNQLRLEATGASLGELQCEDLETTVLEYEARDFNASSRRKLGADWGRHDGGDEGGWGRPGGW</sequence>
<evidence type="ECO:0000256" key="1">
    <source>
        <dbReference type="SAM" id="MobiDB-lite"/>
    </source>
</evidence>
<dbReference type="EMBL" id="JAWDJX010000003">
    <property type="protein sequence ID" value="KAK3057516.1"/>
    <property type="molecule type" value="Genomic_DNA"/>
</dbReference>
<feature type="region of interest" description="Disordered" evidence="1">
    <location>
        <begin position="240"/>
        <end position="260"/>
    </location>
</feature>
<feature type="compositionally biased region" description="Basic and acidic residues" evidence="1">
    <location>
        <begin position="248"/>
        <end position="260"/>
    </location>
</feature>
<accession>A0AAJ0GH93</accession>
<feature type="compositionally biased region" description="Basic and acidic residues" evidence="1">
    <location>
        <begin position="618"/>
        <end position="628"/>
    </location>
</feature>
<feature type="region of interest" description="Disordered" evidence="1">
    <location>
        <begin position="410"/>
        <end position="433"/>
    </location>
</feature>
<evidence type="ECO:0000313" key="3">
    <source>
        <dbReference type="Proteomes" id="UP001271007"/>
    </source>
</evidence>